<feature type="domain" description="Cyclin N-terminal" evidence="2">
    <location>
        <begin position="74"/>
        <end position="178"/>
    </location>
</feature>
<evidence type="ECO:0000259" key="2">
    <source>
        <dbReference type="Pfam" id="PF00134"/>
    </source>
</evidence>
<dbReference type="InterPro" id="IPR013922">
    <property type="entry name" value="Cyclin_PHO80-like"/>
</dbReference>
<name>A0A1W5CR80_9LECA</name>
<dbReference type="Pfam" id="PF00134">
    <property type="entry name" value="Cyclin_N"/>
    <property type="match status" value="1"/>
</dbReference>
<dbReference type="SUPFAM" id="SSF47954">
    <property type="entry name" value="Cyclin-like"/>
    <property type="match status" value="1"/>
</dbReference>
<reference evidence="5" key="1">
    <citation type="submission" date="2017-03" db="EMBL/GenBank/DDBJ databases">
        <authorList>
            <person name="Sharma R."/>
            <person name="Thines M."/>
        </authorList>
    </citation>
    <scope>NUCLEOTIDE SEQUENCE [LARGE SCALE GENOMIC DNA]</scope>
</reference>
<evidence type="ECO:0000313" key="5">
    <source>
        <dbReference type="Proteomes" id="UP000192927"/>
    </source>
</evidence>
<evidence type="ECO:0000313" key="4">
    <source>
        <dbReference type="EMBL" id="SLM33356.1"/>
    </source>
</evidence>
<dbReference type="GO" id="GO:0016538">
    <property type="term" value="F:cyclin-dependent protein serine/threonine kinase regulator activity"/>
    <property type="evidence" value="ECO:0007669"/>
    <property type="project" value="TreeGrafter"/>
</dbReference>
<gene>
    <name evidence="3" type="ORF">FRX48_01183</name>
</gene>
<dbReference type="CDD" id="cd20557">
    <property type="entry name" value="CYCLIN_ScPCL1-like"/>
    <property type="match status" value="1"/>
</dbReference>
<evidence type="ECO:0000313" key="3">
    <source>
        <dbReference type="EMBL" id="KAA6414434.1"/>
    </source>
</evidence>
<dbReference type="AlphaFoldDB" id="A0A1W5CR80"/>
<feature type="region of interest" description="Disordered" evidence="1">
    <location>
        <begin position="264"/>
        <end position="331"/>
    </location>
</feature>
<reference evidence="3 6" key="3">
    <citation type="submission" date="2019-09" db="EMBL/GenBank/DDBJ databases">
        <title>The hologenome of the rock-dwelling lichen Lasallia pustulata.</title>
        <authorList>
            <person name="Greshake Tzovaras B."/>
            <person name="Segers F."/>
            <person name="Bicker A."/>
            <person name="Dal Grande F."/>
            <person name="Otte J."/>
            <person name="Hankeln T."/>
            <person name="Schmitt I."/>
            <person name="Ebersberger I."/>
        </authorList>
    </citation>
    <scope>NUCLEOTIDE SEQUENCE [LARGE SCALE GENOMIC DNA]</scope>
    <source>
        <strain evidence="3">A1-1</strain>
    </source>
</reference>
<dbReference type="EMBL" id="FWEW01000026">
    <property type="protein sequence ID" value="SLM33356.1"/>
    <property type="molecule type" value="Genomic_DNA"/>
</dbReference>
<dbReference type="GO" id="GO:0000307">
    <property type="term" value="C:cyclin-dependent protein kinase holoenzyme complex"/>
    <property type="evidence" value="ECO:0007669"/>
    <property type="project" value="TreeGrafter"/>
</dbReference>
<sequence length="419" mass="45747">MATPTSAQKQAALDAFVLSPVSSSMVSYLAMMASNVIRCEQQPPLTNKHLPPTPPATPPQDAVTRLPLQSALPSLEEFIQSLVDRSHVQVPTLMSSLVYLSRLQQRLPPVAKGMRCTVHRIFLASLILAAKNLNDSSPKNKHWARYSTVKGYEDFGFSLTEVNLMEKQLLFLLDWDLRITNEDLFTHLDFFLAPIRQKQLAKEELKRQVQLRELVLVAQNQQPVHERTPRLGLSVRSGPGYAKSAYHSPAGYSSTTYVQDLERYSNATPPPRSYQHRQQRPSRSVSPPSADAVPGLVHSGSTNSVGSTSSSRASSISPPPSRGTPSSTMSSYVDDTACVSSEYDMAAFSSDGNGSPYAESLYKLRPTLGAHQLSCTGDVEKPAKKAKMAGGIIQRFFYSAAGAYQGANGAAKVRLADAY</sequence>
<dbReference type="GO" id="GO:0019901">
    <property type="term" value="F:protein kinase binding"/>
    <property type="evidence" value="ECO:0007669"/>
    <property type="project" value="InterPro"/>
</dbReference>
<dbReference type="Proteomes" id="UP000192927">
    <property type="component" value="Unassembled WGS sequence"/>
</dbReference>
<dbReference type="Proteomes" id="UP000324767">
    <property type="component" value="Unassembled WGS sequence"/>
</dbReference>
<dbReference type="PANTHER" id="PTHR15615:SF10">
    <property type="entry name" value="PHO85 CYCLIN-2-RELATED"/>
    <property type="match status" value="1"/>
</dbReference>
<evidence type="ECO:0000256" key="1">
    <source>
        <dbReference type="SAM" id="MobiDB-lite"/>
    </source>
</evidence>
<organism evidence="4 5">
    <name type="scientific">Lasallia pustulata</name>
    <dbReference type="NCBI Taxonomy" id="136370"/>
    <lineage>
        <taxon>Eukaryota</taxon>
        <taxon>Fungi</taxon>
        <taxon>Dikarya</taxon>
        <taxon>Ascomycota</taxon>
        <taxon>Pezizomycotina</taxon>
        <taxon>Lecanoromycetes</taxon>
        <taxon>OSLEUM clade</taxon>
        <taxon>Umbilicariomycetidae</taxon>
        <taxon>Umbilicariales</taxon>
        <taxon>Umbilicariaceae</taxon>
        <taxon>Lasallia</taxon>
    </lineage>
</organism>
<dbReference type="PANTHER" id="PTHR15615">
    <property type="match status" value="1"/>
</dbReference>
<dbReference type="InterPro" id="IPR006671">
    <property type="entry name" value="Cyclin_N"/>
</dbReference>
<feature type="compositionally biased region" description="Low complexity" evidence="1">
    <location>
        <begin position="299"/>
        <end position="316"/>
    </location>
</feature>
<keyword evidence="5" id="KW-1185">Reference proteome</keyword>
<dbReference type="EMBL" id="VXIT01000002">
    <property type="protein sequence ID" value="KAA6414434.1"/>
    <property type="molecule type" value="Genomic_DNA"/>
</dbReference>
<accession>A0A1W5CR80</accession>
<dbReference type="Gene3D" id="1.10.472.10">
    <property type="entry name" value="Cyclin-like"/>
    <property type="match status" value="1"/>
</dbReference>
<reference evidence="4" key="2">
    <citation type="submission" date="2017-03" db="EMBL/GenBank/DDBJ databases">
        <authorList>
            <person name="Afonso C.L."/>
            <person name="Miller P.J."/>
            <person name="Scott M.A."/>
            <person name="Spackman E."/>
            <person name="Goraichik I."/>
            <person name="Dimitrov K.M."/>
            <person name="Suarez D.L."/>
            <person name="Swayne D.E."/>
        </authorList>
    </citation>
    <scope>NUCLEOTIDE SEQUENCE [LARGE SCALE GENOMIC DNA]</scope>
</reference>
<dbReference type="InterPro" id="IPR036915">
    <property type="entry name" value="Cyclin-like_sf"/>
</dbReference>
<proteinExistence type="predicted"/>
<dbReference type="OrthoDB" id="10250320at2759"/>
<protein>
    <submittedName>
        <fullName evidence="4">Cyclin-like</fullName>
    </submittedName>
</protein>
<evidence type="ECO:0000313" key="6">
    <source>
        <dbReference type="Proteomes" id="UP000324767"/>
    </source>
</evidence>
<dbReference type="GO" id="GO:0005634">
    <property type="term" value="C:nucleus"/>
    <property type="evidence" value="ECO:0007669"/>
    <property type="project" value="TreeGrafter"/>
</dbReference>